<protein>
    <recommendedName>
        <fullName evidence="4">Endo-1,4-beta-xylanase A</fullName>
    </recommendedName>
</protein>
<feature type="compositionally biased region" description="Acidic residues" evidence="1">
    <location>
        <begin position="70"/>
        <end position="88"/>
    </location>
</feature>
<name>A0A2S9YJH2_9BACT</name>
<sequence>MQLEFLQVESSQVASSLRRTVPSSVCACLVVALLGCSDDTGGRDEETGVNTASSSNTTNNNDTTGPGDGDTGDGDTGDGDQGDGDPTEDTGPIPDPKWDVSTMPDSPDICLVPNHLPCDHLDFPSEEQRAWRALGLNCPGEFQAILDYNGHYDALEVLTEDLGTHNPPTYPILEGVKMVALSTGNAYDIVMPGTPGNTTLPGNDPGNLPAPMQPNAVAGDCVQEPNLVGTGDCSGTIGPQFNNTAGAFDYAEMRFRIDVPEAVNGFAYNVAFMSWEYPNFYGWAYNDIYIAWLESEEWTGNITFDDFGAPLSLNAGFLDFKDAPNDIDCPLPCSAPELDGTGVEGHAGTRWLETNAGVTAGETITVIFAIMDIQDNIVDSVVLLDNFHWTCIGGTPGTVVG</sequence>
<feature type="compositionally biased region" description="Low complexity" evidence="1">
    <location>
        <begin position="48"/>
        <end position="65"/>
    </location>
</feature>
<comment type="caution">
    <text evidence="2">The sequence shown here is derived from an EMBL/GenBank/DDBJ whole genome shotgun (WGS) entry which is preliminary data.</text>
</comment>
<dbReference type="EMBL" id="PVNL01000096">
    <property type="protein sequence ID" value="PRQ05210.1"/>
    <property type="molecule type" value="Genomic_DNA"/>
</dbReference>
<dbReference type="AlphaFoldDB" id="A0A2S9YJH2"/>
<reference evidence="2 3" key="1">
    <citation type="submission" date="2018-03" db="EMBL/GenBank/DDBJ databases">
        <title>Draft Genome Sequences of the Obligatory Marine Myxobacteria Enhygromyxa salina SWB007.</title>
        <authorList>
            <person name="Poehlein A."/>
            <person name="Moghaddam J.A."/>
            <person name="Harms H."/>
            <person name="Alanjari M."/>
            <person name="Koenig G.M."/>
            <person name="Daniel R."/>
            <person name="Schaeberle T.F."/>
        </authorList>
    </citation>
    <scope>NUCLEOTIDE SEQUENCE [LARGE SCALE GENOMIC DNA]</scope>
    <source>
        <strain evidence="2 3">SWB007</strain>
    </source>
</reference>
<organism evidence="2 3">
    <name type="scientific">Enhygromyxa salina</name>
    <dbReference type="NCBI Taxonomy" id="215803"/>
    <lineage>
        <taxon>Bacteria</taxon>
        <taxon>Pseudomonadati</taxon>
        <taxon>Myxococcota</taxon>
        <taxon>Polyangia</taxon>
        <taxon>Nannocystales</taxon>
        <taxon>Nannocystaceae</taxon>
        <taxon>Enhygromyxa</taxon>
    </lineage>
</organism>
<accession>A0A2S9YJH2</accession>
<evidence type="ECO:0000313" key="2">
    <source>
        <dbReference type="EMBL" id="PRQ05210.1"/>
    </source>
</evidence>
<evidence type="ECO:0008006" key="4">
    <source>
        <dbReference type="Google" id="ProtNLM"/>
    </source>
</evidence>
<feature type="region of interest" description="Disordered" evidence="1">
    <location>
        <begin position="39"/>
        <end position="105"/>
    </location>
</feature>
<proteinExistence type="predicted"/>
<dbReference type="InterPro" id="IPR049804">
    <property type="entry name" value="Choice_anch_L"/>
</dbReference>
<dbReference type="NCBIfam" id="NF038133">
    <property type="entry name" value="choice_anch_L"/>
    <property type="match status" value="1"/>
</dbReference>
<dbReference type="Proteomes" id="UP000238823">
    <property type="component" value="Unassembled WGS sequence"/>
</dbReference>
<evidence type="ECO:0000313" key="3">
    <source>
        <dbReference type="Proteomes" id="UP000238823"/>
    </source>
</evidence>
<evidence type="ECO:0000256" key="1">
    <source>
        <dbReference type="SAM" id="MobiDB-lite"/>
    </source>
</evidence>
<gene>
    <name evidence="2" type="ORF">ENSA7_46600</name>
</gene>